<dbReference type="SUPFAM" id="SSF46689">
    <property type="entry name" value="Homeodomain-like"/>
    <property type="match status" value="1"/>
</dbReference>
<dbReference type="RefSeq" id="WP_379861989.1">
    <property type="nucleotide sequence ID" value="NZ_JBHMFC010000094.1"/>
</dbReference>
<sequence length="164" mass="19741">MAKPQDFTITQSIEELKALLKVQTNIKYEKRVMFLIYLKENKFKTRQELCDYLGIDPRTQQRWTKQYLENGISFLLTDLPRNKKSKIITPEIHKELEKRLNSSDRGFLGYWDAQAWVNNEFGINIQYHWLRKYLIKHFKTKLKSPRKSHYKKEGEAEKAFLKTP</sequence>
<dbReference type="InterPro" id="IPR009057">
    <property type="entry name" value="Homeodomain-like_sf"/>
</dbReference>
<keyword evidence="2" id="KW-1185">Reference proteome</keyword>
<name>A0ABV5FE54_9FLAO</name>
<dbReference type="Proteomes" id="UP001589585">
    <property type="component" value="Unassembled WGS sequence"/>
</dbReference>
<proteinExistence type="predicted"/>
<accession>A0ABV5FE54</accession>
<reference evidence="1 2" key="1">
    <citation type="submission" date="2024-09" db="EMBL/GenBank/DDBJ databases">
        <authorList>
            <person name="Sun Q."/>
            <person name="Mori K."/>
        </authorList>
    </citation>
    <scope>NUCLEOTIDE SEQUENCE [LARGE SCALE GENOMIC DNA]</scope>
    <source>
        <strain evidence="1 2">CECT 8622</strain>
    </source>
</reference>
<evidence type="ECO:0000313" key="1">
    <source>
        <dbReference type="EMBL" id="MFB9057736.1"/>
    </source>
</evidence>
<organism evidence="1 2">
    <name type="scientific">Mariniflexile ostreae</name>
    <dbReference type="NCBI Taxonomy" id="1520892"/>
    <lineage>
        <taxon>Bacteria</taxon>
        <taxon>Pseudomonadati</taxon>
        <taxon>Bacteroidota</taxon>
        <taxon>Flavobacteriia</taxon>
        <taxon>Flavobacteriales</taxon>
        <taxon>Flavobacteriaceae</taxon>
        <taxon>Mariniflexile</taxon>
    </lineage>
</organism>
<dbReference type="EMBL" id="JBHMFC010000094">
    <property type="protein sequence ID" value="MFB9057736.1"/>
    <property type="molecule type" value="Genomic_DNA"/>
</dbReference>
<comment type="caution">
    <text evidence="1">The sequence shown here is derived from an EMBL/GenBank/DDBJ whole genome shotgun (WGS) entry which is preliminary data.</text>
</comment>
<protein>
    <submittedName>
        <fullName evidence="1">Transposase</fullName>
    </submittedName>
</protein>
<evidence type="ECO:0000313" key="2">
    <source>
        <dbReference type="Proteomes" id="UP001589585"/>
    </source>
</evidence>
<gene>
    <name evidence="1" type="ORF">ACFFU9_13395</name>
</gene>